<sequence length="158" mass="16975">MKIHSLSAALLGLGLAFASIAAAPQTLTVDQAWVRATPPNAAVAGGFLRVANAGAADEVLLTASTEAAERVEIHEMKMRGEVMEMRQLTGGLDIPAGKTVELKPGGYHLMLIKPKRPLAEGQTVTLTLRFRNAGERNVAFMVHKQMPMADHDMSQHTH</sequence>
<evidence type="ECO:0000256" key="1">
    <source>
        <dbReference type="SAM" id="SignalP"/>
    </source>
</evidence>
<dbReference type="PANTHER" id="PTHR36302:SF1">
    <property type="entry name" value="COPPER CHAPERONE PCU(A)C"/>
    <property type="match status" value="1"/>
</dbReference>
<reference evidence="2" key="2">
    <citation type="submission" date="2020-09" db="EMBL/GenBank/DDBJ databases">
        <authorList>
            <person name="Sun Q."/>
            <person name="Zhou Y."/>
        </authorList>
    </citation>
    <scope>NUCLEOTIDE SEQUENCE</scope>
    <source>
        <strain evidence="2">CGMCC 1.12726</strain>
    </source>
</reference>
<feature type="signal peptide" evidence="1">
    <location>
        <begin position="1"/>
        <end position="21"/>
    </location>
</feature>
<evidence type="ECO:0000313" key="3">
    <source>
        <dbReference type="Proteomes" id="UP000632858"/>
    </source>
</evidence>
<dbReference type="Gene3D" id="2.60.40.1890">
    <property type="entry name" value="PCu(A)C copper chaperone"/>
    <property type="match status" value="1"/>
</dbReference>
<evidence type="ECO:0008006" key="4">
    <source>
        <dbReference type="Google" id="ProtNLM"/>
    </source>
</evidence>
<feature type="chain" id="PRO_5037962312" description="Copper chaperone PCu(A)C" evidence="1">
    <location>
        <begin position="22"/>
        <end position="158"/>
    </location>
</feature>
<dbReference type="InterPro" id="IPR036182">
    <property type="entry name" value="PCuAC_sf"/>
</dbReference>
<proteinExistence type="predicted"/>
<dbReference type="SUPFAM" id="SSF110087">
    <property type="entry name" value="DR1885-like metal-binding protein"/>
    <property type="match status" value="1"/>
</dbReference>
<dbReference type="Proteomes" id="UP000632858">
    <property type="component" value="Unassembled WGS sequence"/>
</dbReference>
<dbReference type="RefSeq" id="WP_188448163.1">
    <property type="nucleotide sequence ID" value="NZ_BMFO01000002.1"/>
</dbReference>
<dbReference type="InterPro" id="IPR058248">
    <property type="entry name" value="Lxx211020-like"/>
</dbReference>
<name>A0A917FM52_9GAMM</name>
<comment type="caution">
    <text evidence="2">The sequence shown here is derived from an EMBL/GenBank/DDBJ whole genome shotgun (WGS) entry which is preliminary data.</text>
</comment>
<dbReference type="InterPro" id="IPR007410">
    <property type="entry name" value="LpqE-like"/>
</dbReference>
<gene>
    <name evidence="2" type="ORF">GCM10010960_08560</name>
</gene>
<evidence type="ECO:0000313" key="2">
    <source>
        <dbReference type="EMBL" id="GGF88932.1"/>
    </source>
</evidence>
<organism evidence="2 3">
    <name type="scientific">Arenimonas maotaiensis</name>
    <dbReference type="NCBI Taxonomy" id="1446479"/>
    <lineage>
        <taxon>Bacteria</taxon>
        <taxon>Pseudomonadati</taxon>
        <taxon>Pseudomonadota</taxon>
        <taxon>Gammaproteobacteria</taxon>
        <taxon>Lysobacterales</taxon>
        <taxon>Lysobacteraceae</taxon>
        <taxon>Arenimonas</taxon>
    </lineage>
</organism>
<protein>
    <recommendedName>
        <fullName evidence="4">Copper chaperone PCu(A)C</fullName>
    </recommendedName>
</protein>
<dbReference type="AlphaFoldDB" id="A0A917FM52"/>
<dbReference type="Pfam" id="PF04314">
    <property type="entry name" value="PCuAC"/>
    <property type="match status" value="1"/>
</dbReference>
<accession>A0A917FM52</accession>
<dbReference type="EMBL" id="BMFO01000002">
    <property type="protein sequence ID" value="GGF88932.1"/>
    <property type="molecule type" value="Genomic_DNA"/>
</dbReference>
<reference evidence="2" key="1">
    <citation type="journal article" date="2014" name="Int. J. Syst. Evol. Microbiol.">
        <title>Complete genome sequence of Corynebacterium casei LMG S-19264T (=DSM 44701T), isolated from a smear-ripened cheese.</title>
        <authorList>
            <consortium name="US DOE Joint Genome Institute (JGI-PGF)"/>
            <person name="Walter F."/>
            <person name="Albersmeier A."/>
            <person name="Kalinowski J."/>
            <person name="Ruckert C."/>
        </authorList>
    </citation>
    <scope>NUCLEOTIDE SEQUENCE</scope>
    <source>
        <strain evidence="2">CGMCC 1.12726</strain>
    </source>
</reference>
<dbReference type="PANTHER" id="PTHR36302">
    <property type="entry name" value="BLR7088 PROTEIN"/>
    <property type="match status" value="1"/>
</dbReference>
<keyword evidence="1" id="KW-0732">Signal</keyword>
<keyword evidence="3" id="KW-1185">Reference proteome</keyword>